<dbReference type="OrthoDB" id="2524314at2759"/>
<name>A0A2T0A7I5_RHOTO</name>
<protein>
    <submittedName>
        <fullName evidence="2">Serine/arginine repetitive matrix protein 2</fullName>
    </submittedName>
</protein>
<proteinExistence type="predicted"/>
<dbReference type="Proteomes" id="UP000239560">
    <property type="component" value="Unassembled WGS sequence"/>
</dbReference>
<feature type="compositionally biased region" description="Pro residues" evidence="1">
    <location>
        <begin position="216"/>
        <end position="225"/>
    </location>
</feature>
<dbReference type="EMBL" id="LCTV02000007">
    <property type="protein sequence ID" value="PRQ73991.1"/>
    <property type="molecule type" value="Genomic_DNA"/>
</dbReference>
<comment type="caution">
    <text evidence="2">The sequence shown here is derived from an EMBL/GenBank/DDBJ whole genome shotgun (WGS) entry which is preliminary data.</text>
</comment>
<organism evidence="2 3">
    <name type="scientific">Rhodotorula toruloides</name>
    <name type="common">Yeast</name>
    <name type="synonym">Rhodosporidium toruloides</name>
    <dbReference type="NCBI Taxonomy" id="5286"/>
    <lineage>
        <taxon>Eukaryota</taxon>
        <taxon>Fungi</taxon>
        <taxon>Dikarya</taxon>
        <taxon>Basidiomycota</taxon>
        <taxon>Pucciniomycotina</taxon>
        <taxon>Microbotryomycetes</taxon>
        <taxon>Sporidiobolales</taxon>
        <taxon>Sporidiobolaceae</taxon>
        <taxon>Rhodotorula</taxon>
    </lineage>
</organism>
<evidence type="ECO:0000313" key="2">
    <source>
        <dbReference type="EMBL" id="PRQ73991.1"/>
    </source>
</evidence>
<reference evidence="2 3" key="1">
    <citation type="journal article" date="2018" name="Elife">
        <title>Functional genomics of lipid metabolism in the oleaginous yeast Rhodosporidium toruloides.</title>
        <authorList>
            <person name="Coradetti S.T."/>
            <person name="Pinel D."/>
            <person name="Geiselman G."/>
            <person name="Ito M."/>
            <person name="Mondo S."/>
            <person name="Reilly M.C."/>
            <person name="Cheng Y.F."/>
            <person name="Bauer S."/>
            <person name="Grigoriev I."/>
            <person name="Gladden J.M."/>
            <person name="Simmons B.A."/>
            <person name="Brem R."/>
            <person name="Arkin A.P."/>
            <person name="Skerker J.M."/>
        </authorList>
    </citation>
    <scope>NUCLEOTIDE SEQUENCE [LARGE SCALE GENOMIC DNA]</scope>
    <source>
        <strain evidence="2 3">NBRC 0880</strain>
    </source>
</reference>
<feature type="region of interest" description="Disordered" evidence="1">
    <location>
        <begin position="87"/>
        <end position="131"/>
    </location>
</feature>
<accession>A0A2T0A7I5</accession>
<feature type="region of interest" description="Disordered" evidence="1">
    <location>
        <begin position="148"/>
        <end position="231"/>
    </location>
</feature>
<evidence type="ECO:0000256" key="1">
    <source>
        <dbReference type="SAM" id="MobiDB-lite"/>
    </source>
</evidence>
<dbReference type="AlphaFoldDB" id="A0A2T0A7I5"/>
<gene>
    <name evidence="2" type="ORF">AAT19DRAFT_15558</name>
</gene>
<sequence>MAARASFPRLAQTFADKQVLLRTVQEACDNSNHTFSVTASTDRIVTFRCSSRRRGDRDACTAHLTARRAETKAPWAVTEVNNRHSCTVPPTPVPKPVVHSKKRPPSASTAKIVDTSPALADVDEKPSLRPSTPFKLVYLSDPSADDAQGPHVLLDAAPPSPIFLRTPDTPAPPAKKRRRSVAAGAARKSAQKPPAPVSTANSSSSPPLPILDIRTPSPPPPPPQSQPSTLPLVSAATPFSLLLAEVGFSDPNLVASLLYLDPATLRDFLAQVKVEYGEETRKRMSDFVLSWREMGRREGFG</sequence>
<evidence type="ECO:0000313" key="3">
    <source>
        <dbReference type="Proteomes" id="UP000239560"/>
    </source>
</evidence>